<organism evidence="1 2">
    <name type="scientific">Hibiscus sabdariffa</name>
    <name type="common">roselle</name>
    <dbReference type="NCBI Taxonomy" id="183260"/>
    <lineage>
        <taxon>Eukaryota</taxon>
        <taxon>Viridiplantae</taxon>
        <taxon>Streptophyta</taxon>
        <taxon>Embryophyta</taxon>
        <taxon>Tracheophyta</taxon>
        <taxon>Spermatophyta</taxon>
        <taxon>Magnoliopsida</taxon>
        <taxon>eudicotyledons</taxon>
        <taxon>Gunneridae</taxon>
        <taxon>Pentapetalae</taxon>
        <taxon>rosids</taxon>
        <taxon>malvids</taxon>
        <taxon>Malvales</taxon>
        <taxon>Malvaceae</taxon>
        <taxon>Malvoideae</taxon>
        <taxon>Hibiscus</taxon>
    </lineage>
</organism>
<gene>
    <name evidence="1" type="ORF">V6N11_010427</name>
</gene>
<keyword evidence="2" id="KW-1185">Reference proteome</keyword>
<evidence type="ECO:0000313" key="1">
    <source>
        <dbReference type="EMBL" id="KAK9020403.1"/>
    </source>
</evidence>
<dbReference type="EMBL" id="JBBPBN010000016">
    <property type="protein sequence ID" value="KAK9020403.1"/>
    <property type="molecule type" value="Genomic_DNA"/>
</dbReference>
<protein>
    <submittedName>
        <fullName evidence="1">Uncharacterized protein</fullName>
    </submittedName>
</protein>
<dbReference type="Proteomes" id="UP001396334">
    <property type="component" value="Unassembled WGS sequence"/>
</dbReference>
<reference evidence="1 2" key="1">
    <citation type="journal article" date="2024" name="G3 (Bethesda)">
        <title>Genome assembly of Hibiscus sabdariffa L. provides insights into metabolisms of medicinal natural products.</title>
        <authorList>
            <person name="Kim T."/>
        </authorList>
    </citation>
    <scope>NUCLEOTIDE SEQUENCE [LARGE SCALE GENOMIC DNA]</scope>
    <source>
        <strain evidence="1">TK-2024</strain>
        <tissue evidence="1">Old leaves</tissue>
    </source>
</reference>
<sequence>MPRTSKWFSFGVLDSENPINDRDDVIIVEGRGDTVNSENVGNLHNRYGHKHSGDNVGRNLNDMKTAGRNVTHSATYLASNPDKKKKANKQQVGSVEVVLTMDASAPTIVNHVPTMTFGSHVAVWIMEKIHDGVTTHSKDIKGHHLSVENNGGLARKGLRVKKSGNIGKGGLGIVELVKITHAWIDVIGEQTNGESIAASFAMDTSLGTYHSSDEEEAWEED</sequence>
<accession>A0ABR2S586</accession>
<name>A0ABR2S586_9ROSI</name>
<proteinExistence type="predicted"/>
<comment type="caution">
    <text evidence="1">The sequence shown here is derived from an EMBL/GenBank/DDBJ whole genome shotgun (WGS) entry which is preliminary data.</text>
</comment>
<evidence type="ECO:0000313" key="2">
    <source>
        <dbReference type="Proteomes" id="UP001396334"/>
    </source>
</evidence>